<evidence type="ECO:0000313" key="4">
    <source>
        <dbReference type="EnsemblMetazoa" id="BGLB022436-PA"/>
    </source>
</evidence>
<evidence type="ECO:0000256" key="3">
    <source>
        <dbReference type="SAM" id="MobiDB-lite"/>
    </source>
</evidence>
<dbReference type="KEGG" id="bgt:106074488"/>
<keyword evidence="1 2" id="KW-0175">Coiled coil</keyword>
<evidence type="ECO:0000313" key="5">
    <source>
        <dbReference type="Proteomes" id="UP000076420"/>
    </source>
</evidence>
<proteinExistence type="predicted"/>
<feature type="compositionally biased region" description="Polar residues" evidence="3">
    <location>
        <begin position="727"/>
        <end position="745"/>
    </location>
</feature>
<dbReference type="VEuPathDB" id="VectorBase:BGLB022436"/>
<dbReference type="AlphaFoldDB" id="A0A2C9KQQ7"/>
<dbReference type="OrthoDB" id="9451547at2759"/>
<sequence length="745" mass="84096">MAEKHKIPSDNTDLTGDIMADVDEDVYAQLAQKDRDLILAAELGKALLDSNQELQLRYDHAVDDFTHKIEGLQQEKHDLHLELEKMETEYQNALKDLQDDIASLRKQIQAKDELSITERERSRTIREAQLNSDYYLDEIKKASKREEELIEELSGQREKMESSAATIKDQMDHISMLRDQVEYLNDKLKKANQKLSEVQGERDALTTTLELAQEQIQSLELKIAQQEEKIHRQACDIEELQEANSDLQLQLDHQQHPYHRQIYARKSAPGIKNKNMNNNSAARAFQPNTLFQELNQEKLNQNHQEKTCAQNSTEDELKQCPLPLASEMSLLAEIKSAQPLNVPPLSTELAHCHSRNASNCSLSSLTEGSRKRHHQNIGNNSDEDSETDTLKINRNFGCKQTLYAPAQSYQLAFSSNGCVPESSLDNNGNGILLVKSSNIFNKENTASLAAELFQQPHSAFDECDILSESSSKCSTPEDISKPLFDGKAFENHSTKALDSAMSHSIQQEMSLFSELSSQMYEDKSGSGSDLSSNCMLGVFDFSSGPDPSLNDVDRNDSNESLNQSMEIRSHLESDLSMTSEWYYMTPVTTEMLEDDDFECDDDDFLVGNMAGTTLSIGDSRTGLNYLYQVNKKTEEDSTTVDPPVDNKDILRDYAEPEECSPEKQQRQLTEACLQLRDLVIRMQGQCDLRTDLEKRSVTTEDLLSLVAQMKICVDNITAAETDDNKNKNNTSQLHETSQLKLQTAS</sequence>
<dbReference type="STRING" id="6526.A0A2C9KQQ7"/>
<dbReference type="InterPro" id="IPR051149">
    <property type="entry name" value="Spindly/BICDR_Dynein_Adapter"/>
</dbReference>
<reference evidence="4" key="1">
    <citation type="submission" date="2020-05" db="UniProtKB">
        <authorList>
            <consortium name="EnsemblMetazoa"/>
        </authorList>
    </citation>
    <scope>IDENTIFICATION</scope>
    <source>
        <strain evidence="4">BB02</strain>
    </source>
</reference>
<dbReference type="Proteomes" id="UP000076420">
    <property type="component" value="Unassembled WGS sequence"/>
</dbReference>
<dbReference type="PANTHER" id="PTHR32123:SF13">
    <property type="entry name" value="BICAUDAL D-RELATED PROTEIN HOMOLOG"/>
    <property type="match status" value="1"/>
</dbReference>
<feature type="coiled-coil region" evidence="2">
    <location>
        <begin position="62"/>
        <end position="250"/>
    </location>
</feature>
<dbReference type="VEuPathDB" id="VectorBase:BGLAX_028606"/>
<evidence type="ECO:0008006" key="6">
    <source>
        <dbReference type="Google" id="ProtNLM"/>
    </source>
</evidence>
<dbReference type="EnsemblMetazoa" id="BGLB022436-RA">
    <property type="protein sequence ID" value="BGLB022436-PA"/>
    <property type="gene ID" value="BGLB022436"/>
</dbReference>
<feature type="region of interest" description="Disordered" evidence="3">
    <location>
        <begin position="363"/>
        <end position="388"/>
    </location>
</feature>
<accession>A0A2C9KQQ7</accession>
<name>A0A2C9KQQ7_BIOGL</name>
<evidence type="ECO:0000256" key="1">
    <source>
        <dbReference type="ARBA" id="ARBA00023054"/>
    </source>
</evidence>
<feature type="region of interest" description="Disordered" evidence="3">
    <location>
        <begin position="721"/>
        <end position="745"/>
    </location>
</feature>
<evidence type="ECO:0000256" key="2">
    <source>
        <dbReference type="SAM" id="Coils"/>
    </source>
</evidence>
<dbReference type="PANTHER" id="PTHR32123">
    <property type="entry name" value="BICD FAMILY-LIKE CARGO ADAPTER"/>
    <property type="match status" value="1"/>
</dbReference>
<protein>
    <recommendedName>
        <fullName evidence="6">HAP1 N-terminal domain-containing protein</fullName>
    </recommendedName>
</protein>
<organism evidence="4 5">
    <name type="scientific">Biomphalaria glabrata</name>
    <name type="common">Bloodfluke planorb</name>
    <name type="synonym">Freshwater snail</name>
    <dbReference type="NCBI Taxonomy" id="6526"/>
    <lineage>
        <taxon>Eukaryota</taxon>
        <taxon>Metazoa</taxon>
        <taxon>Spiralia</taxon>
        <taxon>Lophotrochozoa</taxon>
        <taxon>Mollusca</taxon>
        <taxon>Gastropoda</taxon>
        <taxon>Heterobranchia</taxon>
        <taxon>Euthyneura</taxon>
        <taxon>Panpulmonata</taxon>
        <taxon>Hygrophila</taxon>
        <taxon>Lymnaeoidea</taxon>
        <taxon>Planorbidae</taxon>
        <taxon>Biomphalaria</taxon>
    </lineage>
</organism>
<dbReference type="Gene3D" id="1.10.287.1490">
    <property type="match status" value="1"/>
</dbReference>
<gene>
    <name evidence="4" type="primary">106074488</name>
</gene>